<dbReference type="PIRSF" id="PIRSF016907">
    <property type="entry name" value="Kin_ATP-NAD"/>
    <property type="match status" value="1"/>
</dbReference>
<comment type="caution">
    <text evidence="1">The sequence shown here is derived from an EMBL/GenBank/DDBJ whole genome shotgun (WGS) entry which is preliminary data.</text>
</comment>
<dbReference type="GO" id="GO:0016301">
    <property type="term" value="F:kinase activity"/>
    <property type="evidence" value="ECO:0007669"/>
    <property type="project" value="UniProtKB-KW"/>
</dbReference>
<gene>
    <name evidence="1" type="ORF">RY831_26470</name>
</gene>
<dbReference type="InterPro" id="IPR011386">
    <property type="entry name" value="Put_ATP-NAD_kin"/>
</dbReference>
<reference evidence="1 2" key="1">
    <citation type="submission" date="2023-10" db="EMBL/GenBank/DDBJ databases">
        <title>Noviherbaspirillum sp. CPCC 100848 genome assembly.</title>
        <authorList>
            <person name="Li X.Y."/>
            <person name="Fang X.M."/>
        </authorList>
    </citation>
    <scope>NUCLEOTIDE SEQUENCE [LARGE SCALE GENOMIC DNA]</scope>
    <source>
        <strain evidence="1 2">CPCC 100848</strain>
    </source>
</reference>
<protein>
    <submittedName>
        <fullName evidence="1">ATP-NAD kinase family protein</fullName>
    </submittedName>
</protein>
<evidence type="ECO:0000313" key="2">
    <source>
        <dbReference type="Proteomes" id="UP001352263"/>
    </source>
</evidence>
<dbReference type="InterPro" id="IPR039065">
    <property type="entry name" value="AcoX-like"/>
</dbReference>
<accession>A0ABU6JGR5</accession>
<keyword evidence="1" id="KW-0808">Transferase</keyword>
<evidence type="ECO:0000313" key="1">
    <source>
        <dbReference type="EMBL" id="MEC4722715.1"/>
    </source>
</evidence>
<dbReference type="PANTHER" id="PTHR40697">
    <property type="entry name" value="ACETOIN CATABOLISM PROTEIN X"/>
    <property type="match status" value="1"/>
</dbReference>
<dbReference type="Pfam" id="PF01513">
    <property type="entry name" value="NAD_kinase"/>
    <property type="match status" value="1"/>
</dbReference>
<sequence>MYESRDLSGDSIAIDKNATQVANARALPQRVHKIGLIVNPVAGMGGRVGLKGTDGAEVLAEARRRGAQPLSGARALSALKRLATSSASITLFTGAGELGEDVAKAAGFNPVVIHQPQDGASAPTDTLAAASKMVRESVELVLFAGGDGTARDVLGSVGDRIPILGIPTGVKMYSAVFGTTPENVGTLTARFIAGDPAVRVRDAEVMDIDENAIRQDQVSAQLYGYARSPYLRYLAQNAKAGSMPNEQAALEAVSRQIANKMRPGCLYIVGPGTTTRHVMSALGLPSTLLGVDAVLDGKLVGSDLNENALLQLMEGRQTYLIVGVLGGHGSLFGRGNQQISAEVIRRVGRNRIIVLATMEKLLSLATRRLHVDTGDEEVNTMLTGYLPVQTAPDRSIYYKVQA</sequence>
<dbReference type="Pfam" id="PF20143">
    <property type="entry name" value="NAD_kinase_C"/>
    <property type="match status" value="1"/>
</dbReference>
<keyword evidence="1" id="KW-0418">Kinase</keyword>
<proteinExistence type="predicted"/>
<dbReference type="PANTHER" id="PTHR40697:SF2">
    <property type="entry name" value="ATP-NAD KINASE-RELATED"/>
    <property type="match status" value="1"/>
</dbReference>
<keyword evidence="2" id="KW-1185">Reference proteome</keyword>
<dbReference type="Proteomes" id="UP001352263">
    <property type="component" value="Unassembled WGS sequence"/>
</dbReference>
<dbReference type="InterPro" id="IPR016064">
    <property type="entry name" value="NAD/diacylglycerol_kinase_sf"/>
</dbReference>
<dbReference type="SUPFAM" id="SSF111331">
    <property type="entry name" value="NAD kinase/diacylglycerol kinase-like"/>
    <property type="match status" value="1"/>
</dbReference>
<dbReference type="EMBL" id="JAWIIV010000035">
    <property type="protein sequence ID" value="MEC4722715.1"/>
    <property type="molecule type" value="Genomic_DNA"/>
</dbReference>
<organism evidence="1 2">
    <name type="scientific">Noviherbaspirillum album</name>
    <dbReference type="NCBI Taxonomy" id="3080276"/>
    <lineage>
        <taxon>Bacteria</taxon>
        <taxon>Pseudomonadati</taxon>
        <taxon>Pseudomonadota</taxon>
        <taxon>Betaproteobacteria</taxon>
        <taxon>Burkholderiales</taxon>
        <taxon>Oxalobacteraceae</taxon>
        <taxon>Noviherbaspirillum</taxon>
    </lineage>
</organism>
<dbReference type="InterPro" id="IPR017438">
    <property type="entry name" value="ATP-NAD_kinase_N"/>
</dbReference>
<name>A0ABU6JGR5_9BURK</name>
<dbReference type="RefSeq" id="WP_326509385.1">
    <property type="nucleotide sequence ID" value="NZ_JAWIIV010000035.1"/>
</dbReference>
<dbReference type="InterPro" id="IPR002504">
    <property type="entry name" value="NADK"/>
</dbReference>
<dbReference type="Gene3D" id="3.40.50.10330">
    <property type="entry name" value="Probable inorganic polyphosphate/atp-NAD kinase, domain 1"/>
    <property type="match status" value="1"/>
</dbReference>